<name>A0A1D8G9P6_9ACTN</name>
<accession>A0A1D8G9P6</accession>
<evidence type="ECO:0000256" key="2">
    <source>
        <dbReference type="ARBA" id="ARBA00022448"/>
    </source>
</evidence>
<feature type="transmembrane region" description="Helical" evidence="10">
    <location>
        <begin position="273"/>
        <end position="293"/>
    </location>
</feature>
<feature type="transmembrane region" description="Helical" evidence="10">
    <location>
        <begin position="621"/>
        <end position="640"/>
    </location>
</feature>
<feature type="transmembrane region" description="Helical" evidence="10">
    <location>
        <begin position="114"/>
        <end position="131"/>
    </location>
</feature>
<evidence type="ECO:0000313" key="17">
    <source>
        <dbReference type="Proteomes" id="UP000095349"/>
    </source>
</evidence>
<feature type="domain" description="MrpA C-terminal/MbhD" evidence="14">
    <location>
        <begin position="605"/>
        <end position="666"/>
    </location>
</feature>
<evidence type="ECO:0000256" key="8">
    <source>
        <dbReference type="ARBA" id="ARBA00023136"/>
    </source>
</evidence>
<dbReference type="RefSeq" id="WP_203233040.1">
    <property type="nucleotide sequence ID" value="NZ_CP017316.1"/>
</dbReference>
<dbReference type="Pfam" id="PF13244">
    <property type="entry name" value="MbhD"/>
    <property type="match status" value="1"/>
</dbReference>
<feature type="transmembrane region" description="Helical" evidence="10">
    <location>
        <begin position="229"/>
        <end position="253"/>
    </location>
</feature>
<reference evidence="16 17" key="1">
    <citation type="submission" date="2016-09" db="EMBL/GenBank/DDBJ databases">
        <title>Streptomyces rubrolavendulae MJM4426 Genome sequencing and assembly.</title>
        <authorList>
            <person name="Kim J.-G."/>
        </authorList>
    </citation>
    <scope>NUCLEOTIDE SEQUENCE [LARGE SCALE GENOMIC DNA]</scope>
    <source>
        <strain evidence="16 17">MJM4426</strain>
    </source>
</reference>
<feature type="transmembrane region" description="Helical" evidence="10">
    <location>
        <begin position="806"/>
        <end position="827"/>
    </location>
</feature>
<feature type="transmembrane region" description="Helical" evidence="10">
    <location>
        <begin position="450"/>
        <end position="474"/>
    </location>
</feature>
<dbReference type="GO" id="GO:0015297">
    <property type="term" value="F:antiporter activity"/>
    <property type="evidence" value="ECO:0007669"/>
    <property type="project" value="UniProtKB-KW"/>
</dbReference>
<dbReference type="PATRIC" id="fig|285473.5.peg.5339"/>
<dbReference type="Proteomes" id="UP000095349">
    <property type="component" value="Chromosome"/>
</dbReference>
<feature type="transmembrane region" description="Helical" evidence="10">
    <location>
        <begin position="874"/>
        <end position="894"/>
    </location>
</feature>
<feature type="transmembrane region" description="Helical" evidence="10">
    <location>
        <begin position="33"/>
        <end position="52"/>
    </location>
</feature>
<evidence type="ECO:0000256" key="4">
    <source>
        <dbReference type="ARBA" id="ARBA00022475"/>
    </source>
</evidence>
<dbReference type="PRINTS" id="PR01434">
    <property type="entry name" value="NADHDHGNASE5"/>
</dbReference>
<feature type="transmembrane region" description="Helical" evidence="10">
    <location>
        <begin position="137"/>
        <end position="154"/>
    </location>
</feature>
<keyword evidence="6 10" id="KW-1133">Transmembrane helix</keyword>
<feature type="transmembrane region" description="Helical" evidence="10">
    <location>
        <begin position="839"/>
        <end position="862"/>
    </location>
</feature>
<dbReference type="AlphaFoldDB" id="A0A1D8G9P6"/>
<evidence type="ECO:0000256" key="9">
    <source>
        <dbReference type="RuleBase" id="RU000320"/>
    </source>
</evidence>
<dbReference type="InterPro" id="IPR001750">
    <property type="entry name" value="ND/Mrp_TM"/>
</dbReference>
<sequence length="905" mass="91913">MTLPEATLVGVPAAMGVLAAATPWLVRRLRRDAGYVLAAAFVTLAVALGLAARAPLADEPVTVSWRWMPSLGVSLTLRLDGLAWLFCLLVLAVGALVLSYTARYLSEDGRHGRVYTLLTAFGTAMLGLVLAGDLVLLFVFWELTTILSFLLIGTTGPQAARPAVRALLVTALGGLALLVAVVLLTIAAGTTDVAAVLDAREEVLASPLGPAVAALLILSAVTKSAQFPFHFWLPGAMVAITPVSAYLHAATMVKAGVYLLLRFSAVYAGQPGWSLALLSVGLVTAVLGALQALREYDLKALLAYSTVSQLGLLVAAIGVGTTAALAAAVLHTFAHALFKATLFMLVGVIDQEAGSRDIRTLSGLRRVMPVTATLTGLAGLSLAGVPPLIGFVSKESLFQGFAGAGVFPGAGLVAGALAVAASALTFAYGTRIFFGVFTGPTVQLRLYEPAWPFLAPAAVAAAAGLLLGPAVSLLDPLMRRAVLDAEPWGTPPSFVFWHGLSPELAMSAVTMALGVSLLLARGRTDVALRRLPRLGGTVTFDRTYRGLLDLGGFVGRLDLRAAPGPYLVRPVLGLAALGGAAFALTDAPGAVSGAGDGPARWVVLLLLAAAVAGLAAARSPVAAVGLLGTTGLIVTVWFLLSGAPDVALTLLLVEVLTAVVAAFVLRGPASYPGRPGRGGGALGALAVAVAAGCAATGAVLALTGRRAPSAAGEYFLRNAEPQTGGSNVVNTILVDYRGLDTLGESAVLVAAALGLALLLPGGPGAPARGRLAEAPYAEVLPPAYRLLAPAVAVLSGYLFLRGHNEPGGGFIAALTAGAAVALAQLAGTPLPRWLRGGPLLAAGLLLALAAGLAATLAGRPFLTPLTAPGGWPRTALLFDAGVYALVLGLTVVVVRRLGGVRSASW</sequence>
<gene>
    <name evidence="16" type="primary">mrpA</name>
    <name evidence="16" type="ORF">A4G23_05067</name>
</gene>
<feature type="transmembrane region" description="Helical" evidence="10">
    <location>
        <begin position="325"/>
        <end position="349"/>
    </location>
</feature>
<dbReference type="GO" id="GO:0005886">
    <property type="term" value="C:plasma membrane"/>
    <property type="evidence" value="ECO:0007669"/>
    <property type="project" value="UniProtKB-SubCell"/>
</dbReference>
<dbReference type="InterPro" id="IPR046806">
    <property type="entry name" value="MrpA_C/MbhE"/>
</dbReference>
<feature type="domain" description="NADH:quinone oxidoreductase/Mrp antiporter transmembrane" evidence="11">
    <location>
        <begin position="131"/>
        <end position="407"/>
    </location>
</feature>
<feature type="transmembrane region" description="Helical" evidence="10">
    <location>
        <begin position="6"/>
        <end position="26"/>
    </location>
</feature>
<feature type="transmembrane region" description="Helical" evidence="10">
    <location>
        <begin position="166"/>
        <end position="191"/>
    </location>
</feature>
<evidence type="ECO:0000259" key="15">
    <source>
        <dbReference type="Pfam" id="PF20501"/>
    </source>
</evidence>
<keyword evidence="3" id="KW-0050">Antiport</keyword>
<feature type="transmembrane region" description="Helical" evidence="10">
    <location>
        <begin position="81"/>
        <end position="102"/>
    </location>
</feature>
<dbReference type="PANTHER" id="PTHR43373">
    <property type="entry name" value="NA(+)/H(+) ANTIPORTER SUBUNIT"/>
    <property type="match status" value="1"/>
</dbReference>
<dbReference type="InterPro" id="IPR001516">
    <property type="entry name" value="Proton_antipo_N"/>
</dbReference>
<proteinExistence type="predicted"/>
<keyword evidence="17" id="KW-1185">Reference proteome</keyword>
<dbReference type="Pfam" id="PF20501">
    <property type="entry name" value="MbhE"/>
    <property type="match status" value="1"/>
</dbReference>
<evidence type="ECO:0000259" key="13">
    <source>
        <dbReference type="Pfam" id="PF04039"/>
    </source>
</evidence>
<dbReference type="InterPro" id="IPR050616">
    <property type="entry name" value="CPA3_Na-H_Antiporter_A"/>
</dbReference>
<feature type="transmembrane region" description="Helical" evidence="10">
    <location>
        <begin position="679"/>
        <end position="702"/>
    </location>
</feature>
<dbReference type="KEGG" id="srn:A4G23_05067"/>
<evidence type="ECO:0000259" key="14">
    <source>
        <dbReference type="Pfam" id="PF13244"/>
    </source>
</evidence>
<keyword evidence="4" id="KW-1003">Cell membrane</keyword>
<evidence type="ECO:0000313" key="16">
    <source>
        <dbReference type="EMBL" id="AOT62174.1"/>
    </source>
</evidence>
<dbReference type="Pfam" id="PF00662">
    <property type="entry name" value="Proton_antipo_N"/>
    <property type="match status" value="1"/>
</dbReference>
<evidence type="ECO:0000256" key="5">
    <source>
        <dbReference type="ARBA" id="ARBA00022692"/>
    </source>
</evidence>
<evidence type="ECO:0000256" key="3">
    <source>
        <dbReference type="ARBA" id="ARBA00022449"/>
    </source>
</evidence>
<feature type="transmembrane region" description="Helical" evidence="10">
    <location>
        <begin position="370"/>
        <end position="389"/>
    </location>
</feature>
<evidence type="ECO:0000259" key="12">
    <source>
        <dbReference type="Pfam" id="PF00662"/>
    </source>
</evidence>
<evidence type="ECO:0000256" key="1">
    <source>
        <dbReference type="ARBA" id="ARBA00004651"/>
    </source>
</evidence>
<feature type="transmembrane region" description="Helical" evidence="10">
    <location>
        <begin position="783"/>
        <end position="800"/>
    </location>
</feature>
<dbReference type="Pfam" id="PF04039">
    <property type="entry name" value="MnhB"/>
    <property type="match status" value="1"/>
</dbReference>
<feature type="transmembrane region" description="Helical" evidence="10">
    <location>
        <begin position="646"/>
        <end position="667"/>
    </location>
</feature>
<dbReference type="STRING" id="285473.A4G23_05067"/>
<protein>
    <submittedName>
        <fullName evidence="16">Na(+)/H(+) antiporter subunit A</fullName>
    </submittedName>
</protein>
<feature type="transmembrane region" description="Helical" evidence="10">
    <location>
        <begin position="597"/>
        <end position="616"/>
    </location>
</feature>
<evidence type="ECO:0000256" key="7">
    <source>
        <dbReference type="ARBA" id="ARBA00023065"/>
    </source>
</evidence>
<feature type="transmembrane region" description="Helical" evidence="10">
    <location>
        <begin position="494"/>
        <end position="520"/>
    </location>
</feature>
<feature type="domain" description="Na+/H+ antiporter MnhB subunit-related protein" evidence="13">
    <location>
        <begin position="783"/>
        <end position="891"/>
    </location>
</feature>
<keyword evidence="2" id="KW-0813">Transport</keyword>
<evidence type="ECO:0000256" key="10">
    <source>
        <dbReference type="SAM" id="Phobius"/>
    </source>
</evidence>
<dbReference type="Pfam" id="PF00361">
    <property type="entry name" value="Proton_antipo_M"/>
    <property type="match status" value="1"/>
</dbReference>
<comment type="subcellular location">
    <subcellularLocation>
        <location evidence="1">Cell membrane</location>
        <topology evidence="1">Multi-pass membrane protein</topology>
    </subcellularLocation>
    <subcellularLocation>
        <location evidence="9">Membrane</location>
        <topology evidence="9">Multi-pass membrane protein</topology>
    </subcellularLocation>
</comment>
<keyword evidence="8 10" id="KW-0472">Membrane</keyword>
<feature type="transmembrane region" description="Helical" evidence="10">
    <location>
        <begin position="745"/>
        <end position="762"/>
    </location>
</feature>
<evidence type="ECO:0000256" key="6">
    <source>
        <dbReference type="ARBA" id="ARBA00022989"/>
    </source>
</evidence>
<evidence type="ECO:0000259" key="11">
    <source>
        <dbReference type="Pfam" id="PF00361"/>
    </source>
</evidence>
<dbReference type="PANTHER" id="PTHR43373:SF1">
    <property type="entry name" value="NA(+)_H(+) ANTIPORTER SUBUNIT A"/>
    <property type="match status" value="1"/>
</dbReference>
<feature type="transmembrane region" description="Helical" evidence="10">
    <location>
        <begin position="409"/>
        <end position="429"/>
    </location>
</feature>
<keyword evidence="5 9" id="KW-0812">Transmembrane</keyword>
<dbReference type="GO" id="GO:0006811">
    <property type="term" value="P:monoatomic ion transport"/>
    <property type="evidence" value="ECO:0007669"/>
    <property type="project" value="UniProtKB-KW"/>
</dbReference>
<dbReference type="InterPro" id="IPR007182">
    <property type="entry name" value="MnhB"/>
</dbReference>
<keyword evidence="7" id="KW-0406">Ion transport</keyword>
<feature type="domain" description="MrpA C-terminal/MbhE" evidence="15">
    <location>
        <begin position="685"/>
        <end position="758"/>
    </location>
</feature>
<organism evidence="16 17">
    <name type="scientific">Streptomyces rubrolavendulae</name>
    <dbReference type="NCBI Taxonomy" id="285473"/>
    <lineage>
        <taxon>Bacteria</taxon>
        <taxon>Bacillati</taxon>
        <taxon>Actinomycetota</taxon>
        <taxon>Actinomycetes</taxon>
        <taxon>Kitasatosporales</taxon>
        <taxon>Streptomycetaceae</taxon>
        <taxon>Streptomyces</taxon>
    </lineage>
</organism>
<feature type="domain" description="NADH-Ubiquinone oxidoreductase (complex I) chain 5 N-terminal" evidence="12">
    <location>
        <begin position="68"/>
        <end position="111"/>
    </location>
</feature>
<dbReference type="EMBL" id="CP017316">
    <property type="protein sequence ID" value="AOT62174.1"/>
    <property type="molecule type" value="Genomic_DNA"/>
</dbReference>
<dbReference type="InterPro" id="IPR025383">
    <property type="entry name" value="MrpA_C/MbhD"/>
</dbReference>
<feature type="transmembrane region" description="Helical" evidence="10">
    <location>
        <begin position="300"/>
        <end position="319"/>
    </location>
</feature>
<feature type="transmembrane region" description="Helical" evidence="10">
    <location>
        <begin position="203"/>
        <end position="222"/>
    </location>
</feature>